<evidence type="ECO:0000256" key="6">
    <source>
        <dbReference type="SAM" id="Phobius"/>
    </source>
</evidence>
<name>A0A3S1BH22_ELYCH</name>
<sequence>MGGLSQISATNTWALTNQDCVWGFALIINGAMFLYLVYHVTAAVYREEFINLYGSGDWYLAVTWEWVIRYLAPLEVAVVLVWWAVDLVSSQVKRGRPWYQFGTETVMGTLVQWLGLMLLLIAGNIVGVYLLRRWRDRRGRTERARLIAQTRT</sequence>
<dbReference type="Proteomes" id="UP000271974">
    <property type="component" value="Unassembled WGS sequence"/>
</dbReference>
<dbReference type="PANTHER" id="PTHR42948">
    <property type="entry name" value="TRANSPORTER"/>
    <property type="match status" value="1"/>
</dbReference>
<keyword evidence="4 6" id="KW-1133">Transmembrane helix</keyword>
<dbReference type="InterPro" id="IPR000175">
    <property type="entry name" value="Na/ntran_symport"/>
</dbReference>
<evidence type="ECO:0000313" key="7">
    <source>
        <dbReference type="EMBL" id="RUS83465.1"/>
    </source>
</evidence>
<accession>A0A3S1BH22</accession>
<protein>
    <submittedName>
        <fullName evidence="7">Uncharacterized protein</fullName>
    </submittedName>
</protein>
<dbReference type="InterPro" id="IPR037272">
    <property type="entry name" value="SNS_sf"/>
</dbReference>
<feature type="transmembrane region" description="Helical" evidence="6">
    <location>
        <begin position="105"/>
        <end position="131"/>
    </location>
</feature>
<dbReference type="OrthoDB" id="6581954at2759"/>
<evidence type="ECO:0000256" key="1">
    <source>
        <dbReference type="ARBA" id="ARBA00004141"/>
    </source>
</evidence>
<keyword evidence="2" id="KW-0813">Transport</keyword>
<keyword evidence="8" id="KW-1185">Reference proteome</keyword>
<evidence type="ECO:0000256" key="4">
    <source>
        <dbReference type="ARBA" id="ARBA00022989"/>
    </source>
</evidence>
<dbReference type="GO" id="GO:0016020">
    <property type="term" value="C:membrane"/>
    <property type="evidence" value="ECO:0007669"/>
    <property type="project" value="UniProtKB-SubCell"/>
</dbReference>
<evidence type="ECO:0000256" key="5">
    <source>
        <dbReference type="ARBA" id="ARBA00023136"/>
    </source>
</evidence>
<comment type="caution">
    <text evidence="7">The sequence shown here is derived from an EMBL/GenBank/DDBJ whole genome shotgun (WGS) entry which is preliminary data.</text>
</comment>
<dbReference type="PANTHER" id="PTHR42948:SF1">
    <property type="entry name" value="TRANSPORTER"/>
    <property type="match status" value="1"/>
</dbReference>
<gene>
    <name evidence="7" type="ORF">EGW08_008781</name>
</gene>
<feature type="transmembrane region" description="Helical" evidence="6">
    <location>
        <begin position="21"/>
        <end position="45"/>
    </location>
</feature>
<proteinExistence type="predicted"/>
<evidence type="ECO:0000256" key="2">
    <source>
        <dbReference type="ARBA" id="ARBA00022448"/>
    </source>
</evidence>
<reference evidence="7 8" key="1">
    <citation type="submission" date="2019-01" db="EMBL/GenBank/DDBJ databases">
        <title>A draft genome assembly of the solar-powered sea slug Elysia chlorotica.</title>
        <authorList>
            <person name="Cai H."/>
            <person name="Li Q."/>
            <person name="Fang X."/>
            <person name="Li J."/>
            <person name="Curtis N.E."/>
            <person name="Altenburger A."/>
            <person name="Shibata T."/>
            <person name="Feng M."/>
            <person name="Maeda T."/>
            <person name="Schwartz J.A."/>
            <person name="Shigenobu S."/>
            <person name="Lundholm N."/>
            <person name="Nishiyama T."/>
            <person name="Yang H."/>
            <person name="Hasebe M."/>
            <person name="Li S."/>
            <person name="Pierce S.K."/>
            <person name="Wang J."/>
        </authorList>
    </citation>
    <scope>NUCLEOTIDE SEQUENCE [LARGE SCALE GENOMIC DNA]</scope>
    <source>
        <strain evidence="7">EC2010</strain>
        <tissue evidence="7">Whole organism of an adult</tissue>
    </source>
</reference>
<dbReference type="SUPFAM" id="SSF161070">
    <property type="entry name" value="SNF-like"/>
    <property type="match status" value="1"/>
</dbReference>
<organism evidence="7 8">
    <name type="scientific">Elysia chlorotica</name>
    <name type="common">Eastern emerald elysia</name>
    <name type="synonym">Sea slug</name>
    <dbReference type="NCBI Taxonomy" id="188477"/>
    <lineage>
        <taxon>Eukaryota</taxon>
        <taxon>Metazoa</taxon>
        <taxon>Spiralia</taxon>
        <taxon>Lophotrochozoa</taxon>
        <taxon>Mollusca</taxon>
        <taxon>Gastropoda</taxon>
        <taxon>Heterobranchia</taxon>
        <taxon>Euthyneura</taxon>
        <taxon>Panpulmonata</taxon>
        <taxon>Sacoglossa</taxon>
        <taxon>Placobranchoidea</taxon>
        <taxon>Plakobranchidae</taxon>
        <taxon>Elysia</taxon>
    </lineage>
</organism>
<evidence type="ECO:0000313" key="8">
    <source>
        <dbReference type="Proteomes" id="UP000271974"/>
    </source>
</evidence>
<comment type="subcellular location">
    <subcellularLocation>
        <location evidence="1">Membrane</location>
        <topology evidence="1">Multi-pass membrane protein</topology>
    </subcellularLocation>
</comment>
<keyword evidence="3 6" id="KW-0812">Transmembrane</keyword>
<keyword evidence="5 6" id="KW-0472">Membrane</keyword>
<evidence type="ECO:0000256" key="3">
    <source>
        <dbReference type="ARBA" id="ARBA00022692"/>
    </source>
</evidence>
<dbReference type="EMBL" id="RQTK01000242">
    <property type="protein sequence ID" value="RUS83465.1"/>
    <property type="molecule type" value="Genomic_DNA"/>
</dbReference>
<dbReference type="AlphaFoldDB" id="A0A3S1BH22"/>